<dbReference type="Proteomes" id="UP001160882">
    <property type="component" value="Unassembled WGS sequence"/>
</dbReference>
<protein>
    <submittedName>
        <fullName evidence="2">Uncharacterized protein</fullName>
    </submittedName>
</protein>
<keyword evidence="1" id="KW-0812">Transmembrane</keyword>
<organism evidence="2 3">
    <name type="scientific">Pseudomonas mosselii</name>
    <dbReference type="NCBI Taxonomy" id="78327"/>
    <lineage>
        <taxon>Bacteria</taxon>
        <taxon>Pseudomonadati</taxon>
        <taxon>Pseudomonadota</taxon>
        <taxon>Gammaproteobacteria</taxon>
        <taxon>Pseudomonadales</taxon>
        <taxon>Pseudomonadaceae</taxon>
        <taxon>Pseudomonas</taxon>
    </lineage>
</organism>
<evidence type="ECO:0000313" key="2">
    <source>
        <dbReference type="EMBL" id="MDH1632293.1"/>
    </source>
</evidence>
<evidence type="ECO:0000313" key="3">
    <source>
        <dbReference type="Proteomes" id="UP001160882"/>
    </source>
</evidence>
<reference evidence="2" key="1">
    <citation type="submission" date="2022-09" db="EMBL/GenBank/DDBJ databases">
        <title>Intensive care unit water sources are persistently colonized with multi-drug resistant bacteria and are the site of extensive horizontal gene transfer of antibiotic resistance genes.</title>
        <authorList>
            <person name="Diorio-Toth L."/>
        </authorList>
    </citation>
    <scope>NUCLEOTIDE SEQUENCE</scope>
    <source>
        <strain evidence="2">GD03782</strain>
    </source>
</reference>
<dbReference type="EMBL" id="JAOCGG010000045">
    <property type="protein sequence ID" value="MDH1632293.1"/>
    <property type="molecule type" value="Genomic_DNA"/>
</dbReference>
<keyword evidence="1" id="KW-1133">Transmembrane helix</keyword>
<feature type="transmembrane region" description="Helical" evidence="1">
    <location>
        <begin position="181"/>
        <end position="202"/>
    </location>
</feature>
<proteinExistence type="predicted"/>
<feature type="transmembrane region" description="Helical" evidence="1">
    <location>
        <begin position="79"/>
        <end position="101"/>
    </location>
</feature>
<feature type="transmembrane region" description="Helical" evidence="1">
    <location>
        <begin position="140"/>
        <end position="161"/>
    </location>
</feature>
<feature type="transmembrane region" description="Helical" evidence="1">
    <location>
        <begin position="45"/>
        <end position="67"/>
    </location>
</feature>
<feature type="transmembrane region" description="Helical" evidence="1">
    <location>
        <begin position="21"/>
        <end position="39"/>
    </location>
</feature>
<name>A0AA42UTG4_9PSED</name>
<feature type="transmembrane region" description="Helical" evidence="1">
    <location>
        <begin position="113"/>
        <end position="133"/>
    </location>
</feature>
<evidence type="ECO:0000256" key="1">
    <source>
        <dbReference type="SAM" id="Phobius"/>
    </source>
</evidence>
<dbReference type="RefSeq" id="WP_280082953.1">
    <property type="nucleotide sequence ID" value="NZ_JAOCGG010000045.1"/>
</dbReference>
<dbReference type="AlphaFoldDB" id="A0AA42UTG4"/>
<keyword evidence="1" id="KW-0472">Membrane</keyword>
<gene>
    <name evidence="2" type="ORF">N5I14_18820</name>
</gene>
<accession>A0AA42UTG4</accession>
<comment type="caution">
    <text evidence="2">The sequence shown here is derived from an EMBL/GenBank/DDBJ whole genome shotgun (WGS) entry which is preliminary data.</text>
</comment>
<sequence length="291" mass="32192">MKSLKTTLIARHRQFSIPQRLYAAALALYGLSLVAYWAAGFPAFTITSTLACALVITGFIIWCLRFARWLRAAWEKPYAKIPIVTLHLLVLLTSTACARYAVAETLGLPPQSFDLTVAILALLFYIPSWLGVLAMIVAPLALVTLTISVIGLLLDTVWLQLSTLIGGYGYRPCVRKVLNLYLFHSTGALMGSVLLAYSYGYLTENFSPAFKTVTQIIALRSDFHKARHYPDVQPGEYVHPLENGYIAFAREQDDKSVVIGVRLQGTDVKERVVETIPSVKAALTAAVERLR</sequence>